<dbReference type="SUPFAM" id="SSF52172">
    <property type="entry name" value="CheY-like"/>
    <property type="match status" value="1"/>
</dbReference>
<evidence type="ECO:0000313" key="10">
    <source>
        <dbReference type="EMBL" id="KUH32105.1"/>
    </source>
</evidence>
<dbReference type="GO" id="GO:0005737">
    <property type="term" value="C:cytoplasm"/>
    <property type="evidence" value="ECO:0007669"/>
    <property type="project" value="UniProtKB-SubCell"/>
</dbReference>
<dbReference type="Pfam" id="PF00072">
    <property type="entry name" value="Response_reg"/>
    <property type="match status" value="1"/>
</dbReference>
<dbReference type="EC" id="3.5.1.44" evidence="5"/>
<dbReference type="CDD" id="cd17541">
    <property type="entry name" value="REC_CheB-like"/>
    <property type="match status" value="1"/>
</dbReference>
<comment type="similarity">
    <text evidence="5">Belongs to the CheB family.</text>
</comment>
<gene>
    <name evidence="5" type="primary">cheB</name>
    <name evidence="10" type="ORF">APY94_11015</name>
</gene>
<evidence type="ECO:0000256" key="6">
    <source>
        <dbReference type="PROSITE-ProRule" id="PRU00050"/>
    </source>
</evidence>
<protein>
    <recommendedName>
        <fullName evidence="5">Protein-glutamate methylesterase/protein-glutamine glutaminase</fullName>
        <ecNumber evidence="5">3.1.1.61</ecNumber>
        <ecNumber evidence="5">3.5.1.44</ecNumber>
    </recommendedName>
</protein>
<dbReference type="SMART" id="SM00448">
    <property type="entry name" value="REC"/>
    <property type="match status" value="1"/>
</dbReference>
<dbReference type="EMBL" id="LLYW01000040">
    <property type="protein sequence ID" value="KUH32105.1"/>
    <property type="molecule type" value="Genomic_DNA"/>
</dbReference>
<evidence type="ECO:0000256" key="1">
    <source>
        <dbReference type="ARBA" id="ARBA00022490"/>
    </source>
</evidence>
<comment type="domain">
    <text evidence="5">Contains a C-terminal catalytic domain, and an N-terminal region which modulates catalytic activity.</text>
</comment>
<feature type="modified residue" description="4-aspartylphosphate" evidence="5 7">
    <location>
        <position position="62"/>
    </location>
</feature>
<organism evidence="10 11">
    <name type="scientific">Thermococcus celericrescens</name>
    <dbReference type="NCBI Taxonomy" id="227598"/>
    <lineage>
        <taxon>Archaea</taxon>
        <taxon>Methanobacteriati</taxon>
        <taxon>Methanobacteriota</taxon>
        <taxon>Thermococci</taxon>
        <taxon>Thermococcales</taxon>
        <taxon>Thermococcaceae</taxon>
        <taxon>Thermococcus</taxon>
    </lineage>
</organism>
<dbReference type="CDD" id="cd16432">
    <property type="entry name" value="CheB_Rec"/>
    <property type="match status" value="1"/>
</dbReference>
<dbReference type="NCBIfam" id="NF009206">
    <property type="entry name" value="PRK12555.1"/>
    <property type="match status" value="1"/>
</dbReference>
<dbReference type="SUPFAM" id="SSF52738">
    <property type="entry name" value="Methylesterase CheB, C-terminal domain"/>
    <property type="match status" value="1"/>
</dbReference>
<name>A0A124EB16_9EURY</name>
<dbReference type="InterPro" id="IPR035909">
    <property type="entry name" value="CheB_C"/>
</dbReference>
<keyword evidence="3 5" id="KW-0378">Hydrolase</keyword>
<dbReference type="InterPro" id="IPR008248">
    <property type="entry name" value="CheB-like"/>
</dbReference>
<comment type="caution">
    <text evidence="10">The sequence shown here is derived from an EMBL/GenBank/DDBJ whole genome shotgun (WGS) entry which is preliminary data.</text>
</comment>
<dbReference type="PROSITE" id="PS50110">
    <property type="entry name" value="RESPONSE_REGULATORY"/>
    <property type="match status" value="1"/>
</dbReference>
<dbReference type="PANTHER" id="PTHR42872">
    <property type="entry name" value="PROTEIN-GLUTAMATE METHYLESTERASE/PROTEIN-GLUTAMINE GLUTAMINASE"/>
    <property type="match status" value="1"/>
</dbReference>
<dbReference type="GO" id="GO:0000156">
    <property type="term" value="F:phosphorelay response regulator activity"/>
    <property type="evidence" value="ECO:0007669"/>
    <property type="project" value="InterPro"/>
</dbReference>
<comment type="function">
    <text evidence="5">Involved in chemotaxis. Part of a chemotaxis signal transduction system that modulates chemotaxis in response to various stimuli. Catalyzes the demethylation of specific methylglutamate residues introduced into the chemoreceptors (methyl-accepting chemotaxis proteins or MCP) by CheR. Also mediates the irreversible deamidation of specific glutamine residues to glutamic acid.</text>
</comment>
<dbReference type="Pfam" id="PF01339">
    <property type="entry name" value="CheB_methylest"/>
    <property type="match status" value="1"/>
</dbReference>
<feature type="active site" evidence="5 6">
    <location>
        <position position="202"/>
    </location>
</feature>
<dbReference type="OrthoDB" id="2857at2157"/>
<evidence type="ECO:0000256" key="7">
    <source>
        <dbReference type="PROSITE-ProRule" id="PRU00169"/>
    </source>
</evidence>
<dbReference type="NCBIfam" id="NF001965">
    <property type="entry name" value="PRK00742.1"/>
    <property type="match status" value="1"/>
</dbReference>
<dbReference type="GO" id="GO:0006935">
    <property type="term" value="P:chemotaxis"/>
    <property type="evidence" value="ECO:0007669"/>
    <property type="project" value="UniProtKB-UniRule"/>
</dbReference>
<dbReference type="GO" id="GO:0050568">
    <property type="term" value="F:protein-glutamine glutaminase activity"/>
    <property type="evidence" value="ECO:0007669"/>
    <property type="project" value="UniProtKB-UniRule"/>
</dbReference>
<feature type="domain" description="Response regulatory" evidence="8">
    <location>
        <begin position="11"/>
        <end position="128"/>
    </location>
</feature>
<dbReference type="PROSITE" id="PS50122">
    <property type="entry name" value="CHEB"/>
    <property type="match status" value="1"/>
</dbReference>
<feature type="active site" evidence="5 6">
    <location>
        <position position="175"/>
    </location>
</feature>
<proteinExistence type="inferred from homology"/>
<comment type="catalytic activity">
    <reaction evidence="5">
        <text>L-glutaminyl-[protein] + H2O = L-glutamyl-[protein] + NH4(+)</text>
        <dbReference type="Rhea" id="RHEA:16441"/>
        <dbReference type="Rhea" id="RHEA-COMP:10207"/>
        <dbReference type="Rhea" id="RHEA-COMP:10208"/>
        <dbReference type="ChEBI" id="CHEBI:15377"/>
        <dbReference type="ChEBI" id="CHEBI:28938"/>
        <dbReference type="ChEBI" id="CHEBI:29973"/>
        <dbReference type="ChEBI" id="CHEBI:30011"/>
        <dbReference type="EC" id="3.5.1.44"/>
    </reaction>
</comment>
<evidence type="ECO:0000256" key="4">
    <source>
        <dbReference type="ARBA" id="ARBA00048267"/>
    </source>
</evidence>
<evidence type="ECO:0000259" key="8">
    <source>
        <dbReference type="PROSITE" id="PS50110"/>
    </source>
</evidence>
<keyword evidence="2 5" id="KW-0145">Chemotaxis</keyword>
<evidence type="ECO:0000313" key="11">
    <source>
        <dbReference type="Proteomes" id="UP000053462"/>
    </source>
</evidence>
<dbReference type="HAMAP" id="MF_00099">
    <property type="entry name" value="CheB_chemtxs"/>
    <property type="match status" value="1"/>
</dbReference>
<dbReference type="EC" id="3.1.1.61" evidence="5"/>
<keyword evidence="5 7" id="KW-0597">Phosphoprotein</keyword>
<keyword evidence="1 5" id="KW-0963">Cytoplasm</keyword>
<evidence type="ECO:0000256" key="3">
    <source>
        <dbReference type="ARBA" id="ARBA00022801"/>
    </source>
</evidence>
<feature type="active site" evidence="5 6">
    <location>
        <position position="298"/>
    </location>
</feature>
<sequence length="370" mass="40317">MPLSSPSRKIRVLVVDDSAFMRKILRDIINSDPELEVCCEARDGIEAISLAKLHRPDVVTLDIEMPKMNGLDALRVIMKQTPLPVIMVSALTQEGAEATIKALEYGAIDFIPKPSSSISINMKEMRDEITAKIKEAARVPRRFLELRRTRLLRAQKIKTRKPSVPAKTVVAIASSTGGPQSLLRIFPKFPENLKAAILLVQHMPPGFTKSFAKRLDGLSKIEVKEAEDGDPIEEGKAYVAPGDYHMEVQMRAGKPVITLNKKPKIHGVRPAADPMMITAAEVFGRRTVGIVMTGMGKDGAQGIVAIKKKGGITIAQDRETSIIFGMPKAAIETGMVDHVVPLDKIAETMVMAVNKVNRGGAGGRSFAVSR</sequence>
<dbReference type="AlphaFoldDB" id="A0A124EB16"/>
<feature type="domain" description="CheB-type methylesterase" evidence="9">
    <location>
        <begin position="163"/>
        <end position="356"/>
    </location>
</feature>
<dbReference type="Gene3D" id="3.40.50.180">
    <property type="entry name" value="Methylesterase CheB, C-terminal domain"/>
    <property type="match status" value="1"/>
</dbReference>
<dbReference type="InterPro" id="IPR000673">
    <property type="entry name" value="Sig_transdc_resp-reg_Me-estase"/>
</dbReference>
<comment type="subcellular location">
    <subcellularLocation>
        <location evidence="5">Cytoplasm</location>
    </subcellularLocation>
</comment>
<dbReference type="Gene3D" id="3.40.50.2300">
    <property type="match status" value="1"/>
</dbReference>
<keyword evidence="11" id="KW-1185">Reference proteome</keyword>
<dbReference type="InterPro" id="IPR001789">
    <property type="entry name" value="Sig_transdc_resp-reg_receiver"/>
</dbReference>
<evidence type="ECO:0000256" key="5">
    <source>
        <dbReference type="HAMAP-Rule" id="MF_00099"/>
    </source>
</evidence>
<reference evidence="10 11" key="1">
    <citation type="submission" date="2015-10" db="EMBL/GenBank/DDBJ databases">
        <title>Draft genome sequence of Thermococcus celericrescens strain DSM 17994.</title>
        <authorList>
            <person name="Hong S.-J."/>
            <person name="Park C.-E."/>
            <person name="Shin J.-H."/>
        </authorList>
    </citation>
    <scope>NUCLEOTIDE SEQUENCE [LARGE SCALE GENOMIC DNA]</scope>
    <source>
        <strain evidence="10 11">DSM 17994</strain>
    </source>
</reference>
<dbReference type="PANTHER" id="PTHR42872:SF6">
    <property type="entry name" value="PROTEIN-GLUTAMATE METHYLESTERASE_PROTEIN-GLUTAMINE GLUTAMINASE"/>
    <property type="match status" value="1"/>
</dbReference>
<evidence type="ECO:0000256" key="2">
    <source>
        <dbReference type="ARBA" id="ARBA00022500"/>
    </source>
</evidence>
<comment type="catalytic activity">
    <reaction evidence="4 5">
        <text>[protein]-L-glutamate 5-O-methyl ester + H2O = L-glutamyl-[protein] + methanol + H(+)</text>
        <dbReference type="Rhea" id="RHEA:23236"/>
        <dbReference type="Rhea" id="RHEA-COMP:10208"/>
        <dbReference type="Rhea" id="RHEA-COMP:10311"/>
        <dbReference type="ChEBI" id="CHEBI:15377"/>
        <dbReference type="ChEBI" id="CHEBI:15378"/>
        <dbReference type="ChEBI" id="CHEBI:17790"/>
        <dbReference type="ChEBI" id="CHEBI:29973"/>
        <dbReference type="ChEBI" id="CHEBI:82795"/>
        <dbReference type="EC" id="3.1.1.61"/>
    </reaction>
</comment>
<comment type="PTM">
    <text evidence="5">Phosphorylated by CheA. Phosphorylation of the N-terminal regulatory domain activates the methylesterase activity.</text>
</comment>
<dbReference type="PIRSF" id="PIRSF000876">
    <property type="entry name" value="RR_chemtxs_CheB"/>
    <property type="match status" value="1"/>
</dbReference>
<dbReference type="STRING" id="227598.APY94_11015"/>
<dbReference type="Proteomes" id="UP000053462">
    <property type="component" value="Unassembled WGS sequence"/>
</dbReference>
<accession>A0A124EB16</accession>
<dbReference type="GO" id="GO:0008984">
    <property type="term" value="F:protein-glutamate methylesterase activity"/>
    <property type="evidence" value="ECO:0007669"/>
    <property type="project" value="UniProtKB-UniRule"/>
</dbReference>
<dbReference type="InterPro" id="IPR011006">
    <property type="entry name" value="CheY-like_superfamily"/>
</dbReference>
<evidence type="ECO:0000259" key="9">
    <source>
        <dbReference type="PROSITE" id="PS50122"/>
    </source>
</evidence>
<dbReference type="RefSeq" id="WP_058939677.1">
    <property type="nucleotide sequence ID" value="NZ_LLYW01000040.1"/>
</dbReference>